<dbReference type="PROSITE" id="PS00378">
    <property type="entry name" value="HEXOKINASE_1"/>
    <property type="match status" value="1"/>
</dbReference>
<keyword evidence="3 8" id="KW-0808">Transferase</keyword>
<keyword evidence="12" id="KW-1185">Reference proteome</keyword>
<evidence type="ECO:0000259" key="10">
    <source>
        <dbReference type="Pfam" id="PF03727"/>
    </source>
</evidence>
<evidence type="ECO:0000256" key="1">
    <source>
        <dbReference type="ARBA" id="ARBA00004888"/>
    </source>
</evidence>
<dbReference type="STRING" id="1160509.A0A3N4I6Z9"/>
<dbReference type="InterPro" id="IPR022673">
    <property type="entry name" value="Hexokinase_C"/>
</dbReference>
<dbReference type="PRINTS" id="PR00475">
    <property type="entry name" value="HEXOKINASE"/>
</dbReference>
<dbReference type="GO" id="GO:0008865">
    <property type="term" value="F:fructokinase activity"/>
    <property type="evidence" value="ECO:0007669"/>
    <property type="project" value="TreeGrafter"/>
</dbReference>
<dbReference type="GO" id="GO:0005739">
    <property type="term" value="C:mitochondrion"/>
    <property type="evidence" value="ECO:0007669"/>
    <property type="project" value="TreeGrafter"/>
</dbReference>
<dbReference type="EMBL" id="ML119676">
    <property type="protein sequence ID" value="RPA81862.1"/>
    <property type="molecule type" value="Genomic_DNA"/>
</dbReference>
<dbReference type="InterPro" id="IPR019807">
    <property type="entry name" value="Hexokinase_BS"/>
</dbReference>
<keyword evidence="4 8" id="KW-0547">Nucleotide-binding</keyword>
<name>A0A3N4I6Z9_ASCIM</name>
<organism evidence="11 12">
    <name type="scientific">Ascobolus immersus RN42</name>
    <dbReference type="NCBI Taxonomy" id="1160509"/>
    <lineage>
        <taxon>Eukaryota</taxon>
        <taxon>Fungi</taxon>
        <taxon>Dikarya</taxon>
        <taxon>Ascomycota</taxon>
        <taxon>Pezizomycotina</taxon>
        <taxon>Pezizomycetes</taxon>
        <taxon>Pezizales</taxon>
        <taxon>Ascobolaceae</taxon>
        <taxon>Ascobolus</taxon>
    </lineage>
</organism>
<dbReference type="GO" id="GO:0005524">
    <property type="term" value="F:ATP binding"/>
    <property type="evidence" value="ECO:0007669"/>
    <property type="project" value="UniProtKB-UniRule"/>
</dbReference>
<evidence type="ECO:0000256" key="6">
    <source>
        <dbReference type="ARBA" id="ARBA00022840"/>
    </source>
</evidence>
<dbReference type="PANTHER" id="PTHR19443:SF30">
    <property type="entry name" value="GLUCOKINASE-1-RELATED"/>
    <property type="match status" value="1"/>
</dbReference>
<dbReference type="Pfam" id="PF03727">
    <property type="entry name" value="Hexokinase_2"/>
    <property type="match status" value="1"/>
</dbReference>
<comment type="similarity">
    <text evidence="2 8">Belongs to the hexokinase family.</text>
</comment>
<evidence type="ECO:0000313" key="11">
    <source>
        <dbReference type="EMBL" id="RPA81862.1"/>
    </source>
</evidence>
<dbReference type="Gene3D" id="3.30.420.40">
    <property type="match status" value="1"/>
</dbReference>
<sequence>MFEDSVVNQVAGEFELDAAQLRSLVDLFLSEMDAGLQNNGKGMAMIPTFVSNLPTGDEQGTFLAVDLGGTNLRVCSVKLLGNGKYSMEQRKVGVSQELMNGSCEELFKYIALQIRTFLDLHHRDELASQELTVLKLGFTFSFPVEQLSINEGILLRWTKGFNIPEAVGKDVCKLLQTQIDNISLPVKVAALVNDTVGTLMARCYTNPDPSTTVLGAIFGTGTNGAYVENRAKIQACPAARKGDGPSMVVNTEWGGFDNSLTALPDTAYDQELDRLTNNSGSQMFEKRVSGMFLGEILRIAYNAISFRCKEAVLTAFSEPWSVDTALLSVAASDGSSELEELQRFLTNQYAVGRLPIENLRAIKVLSTAIGKRSARLAAAAIAGVLIKYTSPFKKDDFVSLGDLDIGLDGSLAEFFPNYEGYIRESLKEIPAVASLSCRITMGIAKDGSGVGAALIASTTV</sequence>
<proteinExistence type="inferred from homology"/>
<reference evidence="11 12" key="1">
    <citation type="journal article" date="2018" name="Nat. Ecol. Evol.">
        <title>Pezizomycetes genomes reveal the molecular basis of ectomycorrhizal truffle lifestyle.</title>
        <authorList>
            <person name="Murat C."/>
            <person name="Payen T."/>
            <person name="Noel B."/>
            <person name="Kuo A."/>
            <person name="Morin E."/>
            <person name="Chen J."/>
            <person name="Kohler A."/>
            <person name="Krizsan K."/>
            <person name="Balestrini R."/>
            <person name="Da Silva C."/>
            <person name="Montanini B."/>
            <person name="Hainaut M."/>
            <person name="Levati E."/>
            <person name="Barry K.W."/>
            <person name="Belfiori B."/>
            <person name="Cichocki N."/>
            <person name="Clum A."/>
            <person name="Dockter R.B."/>
            <person name="Fauchery L."/>
            <person name="Guy J."/>
            <person name="Iotti M."/>
            <person name="Le Tacon F."/>
            <person name="Lindquist E.A."/>
            <person name="Lipzen A."/>
            <person name="Malagnac F."/>
            <person name="Mello A."/>
            <person name="Molinier V."/>
            <person name="Miyauchi S."/>
            <person name="Poulain J."/>
            <person name="Riccioni C."/>
            <person name="Rubini A."/>
            <person name="Sitrit Y."/>
            <person name="Splivallo R."/>
            <person name="Traeger S."/>
            <person name="Wang M."/>
            <person name="Zifcakova L."/>
            <person name="Wipf D."/>
            <person name="Zambonelli A."/>
            <person name="Paolocci F."/>
            <person name="Nowrousian M."/>
            <person name="Ottonello S."/>
            <person name="Baldrian P."/>
            <person name="Spatafora J.W."/>
            <person name="Henrissat B."/>
            <person name="Nagy L.G."/>
            <person name="Aury J.M."/>
            <person name="Wincker P."/>
            <person name="Grigoriev I.V."/>
            <person name="Bonfante P."/>
            <person name="Martin F.M."/>
        </authorList>
    </citation>
    <scope>NUCLEOTIDE SEQUENCE [LARGE SCALE GENOMIC DNA]</scope>
    <source>
        <strain evidence="11 12">RN42</strain>
    </source>
</reference>
<keyword evidence="7 8" id="KW-0324">Glycolysis</keyword>
<evidence type="ECO:0000256" key="8">
    <source>
        <dbReference type="RuleBase" id="RU362007"/>
    </source>
</evidence>
<evidence type="ECO:0000256" key="4">
    <source>
        <dbReference type="ARBA" id="ARBA00022741"/>
    </source>
</evidence>
<dbReference type="GO" id="GO:0004340">
    <property type="term" value="F:glucokinase activity"/>
    <property type="evidence" value="ECO:0007669"/>
    <property type="project" value="TreeGrafter"/>
</dbReference>
<comment type="pathway">
    <text evidence="1">Carbohydrate degradation; glycolysis; D-glyceraldehyde 3-phosphate and glycerone phosphate from D-glucose: step 1/4.</text>
</comment>
<feature type="domain" description="Hexokinase C-terminal" evidence="10">
    <location>
        <begin position="214"/>
        <end position="457"/>
    </location>
</feature>
<dbReference type="GO" id="GO:0006096">
    <property type="term" value="P:glycolytic process"/>
    <property type="evidence" value="ECO:0007669"/>
    <property type="project" value="UniProtKB-UniPathway"/>
</dbReference>
<evidence type="ECO:0000256" key="3">
    <source>
        <dbReference type="ARBA" id="ARBA00022679"/>
    </source>
</evidence>
<dbReference type="GO" id="GO:0001678">
    <property type="term" value="P:intracellular glucose homeostasis"/>
    <property type="evidence" value="ECO:0007669"/>
    <property type="project" value="InterPro"/>
</dbReference>
<dbReference type="GO" id="GO:0005536">
    <property type="term" value="F:D-glucose binding"/>
    <property type="evidence" value="ECO:0007669"/>
    <property type="project" value="InterPro"/>
</dbReference>
<evidence type="ECO:0000259" key="9">
    <source>
        <dbReference type="Pfam" id="PF00349"/>
    </source>
</evidence>
<dbReference type="EC" id="2.7.1.-" evidence="8"/>
<dbReference type="Proteomes" id="UP000275078">
    <property type="component" value="Unassembled WGS sequence"/>
</dbReference>
<dbReference type="Pfam" id="PF00349">
    <property type="entry name" value="Hexokinase_1"/>
    <property type="match status" value="1"/>
</dbReference>
<dbReference type="GO" id="GO:0005829">
    <property type="term" value="C:cytosol"/>
    <property type="evidence" value="ECO:0007669"/>
    <property type="project" value="TreeGrafter"/>
</dbReference>
<gene>
    <name evidence="11" type="ORF">BJ508DRAFT_414574</name>
</gene>
<accession>A0A3N4I6Z9</accession>
<evidence type="ECO:0000256" key="7">
    <source>
        <dbReference type="ARBA" id="ARBA00023152"/>
    </source>
</evidence>
<evidence type="ECO:0000256" key="2">
    <source>
        <dbReference type="ARBA" id="ARBA00009225"/>
    </source>
</evidence>
<dbReference type="SUPFAM" id="SSF53067">
    <property type="entry name" value="Actin-like ATPase domain"/>
    <property type="match status" value="2"/>
</dbReference>
<keyword evidence="6 8" id="KW-0067">ATP-binding</keyword>
<dbReference type="PROSITE" id="PS51748">
    <property type="entry name" value="HEXOKINASE_2"/>
    <property type="match status" value="1"/>
</dbReference>
<dbReference type="PANTHER" id="PTHR19443">
    <property type="entry name" value="HEXOKINASE"/>
    <property type="match status" value="1"/>
</dbReference>
<dbReference type="FunFam" id="3.30.420.40:FF:000034">
    <property type="entry name" value="Phosphotransferase"/>
    <property type="match status" value="1"/>
</dbReference>
<dbReference type="Gene3D" id="3.40.367.20">
    <property type="match status" value="1"/>
</dbReference>
<keyword evidence="5 8" id="KW-0418">Kinase</keyword>
<dbReference type="InterPro" id="IPR001312">
    <property type="entry name" value="Hexokinase"/>
</dbReference>
<evidence type="ECO:0000313" key="12">
    <source>
        <dbReference type="Proteomes" id="UP000275078"/>
    </source>
</evidence>
<protein>
    <recommendedName>
        <fullName evidence="8">Phosphotransferase</fullName>
        <ecNumber evidence="8">2.7.1.-</ecNumber>
    </recommendedName>
</protein>
<feature type="domain" description="Hexokinase N-terminal" evidence="9">
    <location>
        <begin position="7"/>
        <end position="204"/>
    </location>
</feature>
<dbReference type="OrthoDB" id="419537at2759"/>
<dbReference type="GO" id="GO:0006006">
    <property type="term" value="P:glucose metabolic process"/>
    <property type="evidence" value="ECO:0007669"/>
    <property type="project" value="TreeGrafter"/>
</dbReference>
<dbReference type="UniPathway" id="UPA00109">
    <property type="reaction ID" value="UER00180"/>
</dbReference>
<dbReference type="InterPro" id="IPR043129">
    <property type="entry name" value="ATPase_NBD"/>
</dbReference>
<evidence type="ECO:0000256" key="5">
    <source>
        <dbReference type="ARBA" id="ARBA00022777"/>
    </source>
</evidence>
<dbReference type="InterPro" id="IPR022672">
    <property type="entry name" value="Hexokinase_N"/>
</dbReference>
<dbReference type="AlphaFoldDB" id="A0A3N4I6Z9"/>